<evidence type="ECO:0000256" key="1">
    <source>
        <dbReference type="SAM" id="MobiDB-lite"/>
    </source>
</evidence>
<evidence type="ECO:0000313" key="2">
    <source>
        <dbReference type="EMBL" id="CAE0335858.1"/>
    </source>
</evidence>
<feature type="compositionally biased region" description="Basic and acidic residues" evidence="1">
    <location>
        <begin position="1"/>
        <end position="10"/>
    </location>
</feature>
<protein>
    <submittedName>
        <fullName evidence="2">Uncharacterized protein</fullName>
    </submittedName>
</protein>
<proteinExistence type="predicted"/>
<name>A0A7S3N3Y1_9SPIT</name>
<organism evidence="2">
    <name type="scientific">Strombidium inclinatum</name>
    <dbReference type="NCBI Taxonomy" id="197538"/>
    <lineage>
        <taxon>Eukaryota</taxon>
        <taxon>Sar</taxon>
        <taxon>Alveolata</taxon>
        <taxon>Ciliophora</taxon>
        <taxon>Intramacronucleata</taxon>
        <taxon>Spirotrichea</taxon>
        <taxon>Oligotrichia</taxon>
        <taxon>Strombidiidae</taxon>
        <taxon>Strombidium</taxon>
    </lineage>
</organism>
<gene>
    <name evidence="2" type="ORF">SINC0208_LOCUS16497</name>
</gene>
<reference evidence="2" key="1">
    <citation type="submission" date="2021-01" db="EMBL/GenBank/DDBJ databases">
        <authorList>
            <person name="Corre E."/>
            <person name="Pelletier E."/>
            <person name="Niang G."/>
            <person name="Scheremetjew M."/>
            <person name="Finn R."/>
            <person name="Kale V."/>
            <person name="Holt S."/>
            <person name="Cochrane G."/>
            <person name="Meng A."/>
            <person name="Brown T."/>
            <person name="Cohen L."/>
        </authorList>
    </citation>
    <scope>NUCLEOTIDE SEQUENCE</scope>
    <source>
        <strain evidence="2">S3</strain>
    </source>
</reference>
<sequence>MFSEREQIEKDPDEFDIYNEDPIEEESETPPEDGSEDFYEEPVKDPEPVGKITEFYNDIYRFYYAYYTETNPETGHVYEKKTEVRYNPFTMQRKTYYWDSTGDKRTSSQKVNDGGFFELVGRMVGL</sequence>
<dbReference type="AlphaFoldDB" id="A0A7S3N3Y1"/>
<feature type="region of interest" description="Disordered" evidence="1">
    <location>
        <begin position="1"/>
        <end position="49"/>
    </location>
</feature>
<feature type="compositionally biased region" description="Acidic residues" evidence="1">
    <location>
        <begin position="11"/>
        <end position="40"/>
    </location>
</feature>
<accession>A0A7S3N3Y1</accession>
<dbReference type="EMBL" id="HBIH01041026">
    <property type="protein sequence ID" value="CAE0335858.1"/>
    <property type="molecule type" value="Transcribed_RNA"/>
</dbReference>